<dbReference type="SUPFAM" id="SSF47203">
    <property type="entry name" value="Acyl-CoA dehydrogenase C-terminal domain-like"/>
    <property type="match status" value="1"/>
</dbReference>
<proteinExistence type="inferred from homology"/>
<comment type="caution">
    <text evidence="10">The sequence shown here is derived from an EMBL/GenBank/DDBJ whole genome shotgun (WGS) entry which is preliminary data.</text>
</comment>
<keyword evidence="5 6" id="KW-0560">Oxidoreductase</keyword>
<keyword evidence="4 6" id="KW-0274">FAD</keyword>
<dbReference type="PROSITE" id="PS00073">
    <property type="entry name" value="ACYL_COA_DH_2"/>
    <property type="match status" value="1"/>
</dbReference>
<dbReference type="InterPro" id="IPR037069">
    <property type="entry name" value="AcylCoA_DH/ox_N_sf"/>
</dbReference>
<dbReference type="InterPro" id="IPR006089">
    <property type="entry name" value="Acyl-CoA_DH_CS"/>
</dbReference>
<keyword evidence="3 6" id="KW-0285">Flavoprotein</keyword>
<dbReference type="InterPro" id="IPR006091">
    <property type="entry name" value="Acyl-CoA_Oxase/DH_mid-dom"/>
</dbReference>
<dbReference type="Pfam" id="PF02771">
    <property type="entry name" value="Acyl-CoA_dh_N"/>
    <property type="match status" value="1"/>
</dbReference>
<evidence type="ECO:0000256" key="6">
    <source>
        <dbReference type="RuleBase" id="RU362125"/>
    </source>
</evidence>
<dbReference type="InterPro" id="IPR046373">
    <property type="entry name" value="Acyl-CoA_Oxase/DH_mid-dom_sf"/>
</dbReference>
<dbReference type="RefSeq" id="WP_087371430.1">
    <property type="nucleotide sequence ID" value="NZ_JBKTCX010000001.1"/>
</dbReference>
<dbReference type="Pfam" id="PF02770">
    <property type="entry name" value="Acyl-CoA_dh_M"/>
    <property type="match status" value="1"/>
</dbReference>
<evidence type="ECO:0000256" key="1">
    <source>
        <dbReference type="ARBA" id="ARBA00001974"/>
    </source>
</evidence>
<dbReference type="GO" id="GO:0050660">
    <property type="term" value="F:flavin adenine dinucleotide binding"/>
    <property type="evidence" value="ECO:0007669"/>
    <property type="project" value="InterPro"/>
</dbReference>
<dbReference type="PIRSF" id="PIRSF016578">
    <property type="entry name" value="HsaA"/>
    <property type="match status" value="1"/>
</dbReference>
<reference evidence="11" key="1">
    <citation type="submission" date="2017-04" db="EMBL/GenBank/DDBJ databases">
        <title>Function of individual gut microbiota members based on whole genome sequencing of pure cultures obtained from chicken caecum.</title>
        <authorList>
            <person name="Medvecky M."/>
            <person name="Cejkova D."/>
            <person name="Polansky O."/>
            <person name="Karasova D."/>
            <person name="Kubasova T."/>
            <person name="Cizek A."/>
            <person name="Rychlik I."/>
        </authorList>
    </citation>
    <scope>NUCLEOTIDE SEQUENCE [LARGE SCALE GENOMIC DNA]</scope>
    <source>
        <strain evidence="11">An180</strain>
    </source>
</reference>
<evidence type="ECO:0000256" key="3">
    <source>
        <dbReference type="ARBA" id="ARBA00022630"/>
    </source>
</evidence>
<accession>A0A1Y4L9E1</accession>
<dbReference type="InterPro" id="IPR009075">
    <property type="entry name" value="AcylCo_DH/oxidase_C"/>
</dbReference>
<dbReference type="FunFam" id="2.40.110.10:FF:000001">
    <property type="entry name" value="Acyl-CoA dehydrogenase, mitochondrial"/>
    <property type="match status" value="1"/>
</dbReference>
<dbReference type="FunFam" id="1.20.140.10:FF:000004">
    <property type="entry name" value="Acyl-CoA dehydrogenase FadE25"/>
    <property type="match status" value="1"/>
</dbReference>
<dbReference type="CDD" id="cd01158">
    <property type="entry name" value="SCAD_SBCAD"/>
    <property type="match status" value="1"/>
</dbReference>
<evidence type="ECO:0000256" key="4">
    <source>
        <dbReference type="ARBA" id="ARBA00022827"/>
    </source>
</evidence>
<dbReference type="FunFam" id="1.10.540.10:FF:000002">
    <property type="entry name" value="Acyl-CoA dehydrogenase FadE19"/>
    <property type="match status" value="1"/>
</dbReference>
<dbReference type="InterPro" id="IPR013786">
    <property type="entry name" value="AcylCoA_DH/ox_N"/>
</dbReference>
<dbReference type="PANTHER" id="PTHR43884:SF12">
    <property type="entry name" value="ISOVALERYL-COA DEHYDROGENASE, MITOCHONDRIAL-RELATED"/>
    <property type="match status" value="1"/>
</dbReference>
<dbReference type="Proteomes" id="UP000195897">
    <property type="component" value="Unassembled WGS sequence"/>
</dbReference>
<feature type="domain" description="Acyl-CoA dehydrogenase/oxidase N-terminal" evidence="9">
    <location>
        <begin position="6"/>
        <end position="118"/>
    </location>
</feature>
<dbReference type="InterPro" id="IPR036250">
    <property type="entry name" value="AcylCo_DH-like_C"/>
</dbReference>
<organism evidence="10 11">
    <name type="scientific">Butyricicoccus pullicaecorum</name>
    <dbReference type="NCBI Taxonomy" id="501571"/>
    <lineage>
        <taxon>Bacteria</taxon>
        <taxon>Bacillati</taxon>
        <taxon>Bacillota</taxon>
        <taxon>Clostridia</taxon>
        <taxon>Eubacteriales</taxon>
        <taxon>Butyricicoccaceae</taxon>
        <taxon>Butyricicoccus</taxon>
    </lineage>
</organism>
<name>A0A1Y4L9E1_9FIRM</name>
<protein>
    <submittedName>
        <fullName evidence="10">Acyl-CoA dehydrogenase</fullName>
    </submittedName>
</protein>
<dbReference type="EMBL" id="NFKK01000004">
    <property type="protein sequence ID" value="OUP53346.1"/>
    <property type="molecule type" value="Genomic_DNA"/>
</dbReference>
<evidence type="ECO:0000256" key="5">
    <source>
        <dbReference type="ARBA" id="ARBA00023002"/>
    </source>
</evidence>
<evidence type="ECO:0000313" key="10">
    <source>
        <dbReference type="EMBL" id="OUP53346.1"/>
    </source>
</evidence>
<comment type="cofactor">
    <cofactor evidence="1 6">
        <name>FAD</name>
        <dbReference type="ChEBI" id="CHEBI:57692"/>
    </cofactor>
</comment>
<dbReference type="Pfam" id="PF00441">
    <property type="entry name" value="Acyl-CoA_dh_1"/>
    <property type="match status" value="1"/>
</dbReference>
<dbReference type="SUPFAM" id="SSF56645">
    <property type="entry name" value="Acyl-CoA dehydrogenase NM domain-like"/>
    <property type="match status" value="1"/>
</dbReference>
<dbReference type="Gene3D" id="1.20.140.10">
    <property type="entry name" value="Butyryl-CoA Dehydrogenase, subunit A, domain 3"/>
    <property type="match status" value="1"/>
</dbReference>
<feature type="domain" description="Acyl-CoA dehydrogenase/oxidase C-terminal" evidence="7">
    <location>
        <begin position="230"/>
        <end position="376"/>
    </location>
</feature>
<comment type="similarity">
    <text evidence="2 6">Belongs to the acyl-CoA dehydrogenase family.</text>
</comment>
<evidence type="ECO:0000259" key="7">
    <source>
        <dbReference type="Pfam" id="PF00441"/>
    </source>
</evidence>
<evidence type="ECO:0000256" key="2">
    <source>
        <dbReference type="ARBA" id="ARBA00009347"/>
    </source>
</evidence>
<dbReference type="AlphaFoldDB" id="A0A1Y4L9E1"/>
<dbReference type="Gene3D" id="1.10.540.10">
    <property type="entry name" value="Acyl-CoA dehydrogenase/oxidase, N-terminal domain"/>
    <property type="match status" value="1"/>
</dbReference>
<dbReference type="GO" id="GO:0003995">
    <property type="term" value="F:acyl-CoA dehydrogenase activity"/>
    <property type="evidence" value="ECO:0007669"/>
    <property type="project" value="InterPro"/>
</dbReference>
<evidence type="ECO:0000313" key="11">
    <source>
        <dbReference type="Proteomes" id="UP000195897"/>
    </source>
</evidence>
<dbReference type="Gene3D" id="2.40.110.10">
    <property type="entry name" value="Butyryl-CoA Dehydrogenase, subunit A, domain 2"/>
    <property type="match status" value="1"/>
</dbReference>
<evidence type="ECO:0000259" key="8">
    <source>
        <dbReference type="Pfam" id="PF02770"/>
    </source>
</evidence>
<sequence length="381" mass="41881">MDFRLTKEQEMMQKLCREFAVNEIEPLAAEIDAEERYPWETVRKLQKYGLLGIQFPKELGGSGGDNICYTIAIEEASKFCGTTGCILSSHATLCCWPIFKYGTPEQKEKWLRPLISGQKVGAFGLTEPNAGTDSAAQQTIAEKQEDGSYIINGSKVFITGAGCADTYVIFAMTDKSKGNKGISAFIVDKDDPGFSIGKIEHKMGIRGSQTGELIFEDMRLSADRLLGKENGGFKIAMTTLDGGRIGIAAQALGIAQGALDKAIAYMKERVQFGKPIATKQGLQWMVADMATEIEAARLLVRRAAFNKDHDIPYTKEAAMAKLYAAEVAMKVTTQCVQIFGGYGYTREYPVERMMRDAKITEIYEGTSQVQRMVISGQVIGK</sequence>
<feature type="domain" description="Acyl-CoA oxidase/dehydrogenase middle" evidence="8">
    <location>
        <begin position="122"/>
        <end position="218"/>
    </location>
</feature>
<evidence type="ECO:0000259" key="9">
    <source>
        <dbReference type="Pfam" id="PF02771"/>
    </source>
</evidence>
<dbReference type="PANTHER" id="PTHR43884">
    <property type="entry name" value="ACYL-COA DEHYDROGENASE"/>
    <property type="match status" value="1"/>
</dbReference>
<dbReference type="PROSITE" id="PS00072">
    <property type="entry name" value="ACYL_COA_DH_1"/>
    <property type="match status" value="1"/>
</dbReference>
<gene>
    <name evidence="10" type="ORF">B5F17_04905</name>
</gene>
<dbReference type="InterPro" id="IPR009100">
    <property type="entry name" value="AcylCoA_DH/oxidase_NM_dom_sf"/>
</dbReference>